<dbReference type="GO" id="GO:0004462">
    <property type="term" value="F:lactoylglutathione lyase activity"/>
    <property type="evidence" value="ECO:0007669"/>
    <property type="project" value="InterPro"/>
</dbReference>
<dbReference type="PROSITE" id="PS00934">
    <property type="entry name" value="GLYOXALASE_I_1"/>
    <property type="match status" value="1"/>
</dbReference>
<dbReference type="EMBL" id="BDQX01000356">
    <property type="protein sequence ID" value="GBG10760.1"/>
    <property type="molecule type" value="Genomic_DNA"/>
</dbReference>
<feature type="domain" description="VOC" evidence="2">
    <location>
        <begin position="10"/>
        <end position="128"/>
    </location>
</feature>
<dbReference type="CDD" id="cd07255">
    <property type="entry name" value="VOC_BsCatE_like_N"/>
    <property type="match status" value="1"/>
</dbReference>
<dbReference type="GO" id="GO:0046872">
    <property type="term" value="F:metal ion binding"/>
    <property type="evidence" value="ECO:0007669"/>
    <property type="project" value="UniProtKB-KW"/>
</dbReference>
<organism evidence="3 4">
    <name type="scientific">Paenibacillus agaridevorans</name>
    <dbReference type="NCBI Taxonomy" id="171404"/>
    <lineage>
        <taxon>Bacteria</taxon>
        <taxon>Bacillati</taxon>
        <taxon>Bacillota</taxon>
        <taxon>Bacilli</taxon>
        <taxon>Bacillales</taxon>
        <taxon>Paenibacillaceae</taxon>
        <taxon>Paenibacillus</taxon>
    </lineage>
</organism>
<evidence type="ECO:0000313" key="3">
    <source>
        <dbReference type="EMBL" id="GBG10760.1"/>
    </source>
</evidence>
<keyword evidence="1" id="KW-0479">Metal-binding</keyword>
<dbReference type="PANTHER" id="PTHR43279">
    <property type="entry name" value="CATECHOL-2,3-DIOXYGENASE"/>
    <property type="match status" value="1"/>
</dbReference>
<dbReference type="RefSeq" id="WP_108995192.1">
    <property type="nucleotide sequence ID" value="NZ_BDQX01000356.1"/>
</dbReference>
<evidence type="ECO:0000256" key="1">
    <source>
        <dbReference type="ARBA" id="ARBA00022723"/>
    </source>
</evidence>
<dbReference type="CDD" id="cd16359">
    <property type="entry name" value="VOC_BsCatE_like_C"/>
    <property type="match status" value="1"/>
</dbReference>
<dbReference type="PROSITE" id="PS51819">
    <property type="entry name" value="VOC"/>
    <property type="match status" value="2"/>
</dbReference>
<protein>
    <submittedName>
        <fullName evidence="3">Glyoxalase</fullName>
    </submittedName>
</protein>
<dbReference type="PANTHER" id="PTHR43279:SF1">
    <property type="entry name" value="CATECHOL-2,3-DIOXYGENASE"/>
    <property type="match status" value="1"/>
</dbReference>
<evidence type="ECO:0000259" key="2">
    <source>
        <dbReference type="PROSITE" id="PS51819"/>
    </source>
</evidence>
<dbReference type="InterPro" id="IPR037523">
    <property type="entry name" value="VOC_core"/>
</dbReference>
<gene>
    <name evidence="3" type="ORF">PAT3040_05522</name>
</gene>
<dbReference type="Proteomes" id="UP000245202">
    <property type="component" value="Unassembled WGS sequence"/>
</dbReference>
<sequence>MPHKLHPGISLGEVKLRVSDLSRSLAFYEEVIGLKLLRKQDERTAELTVDGKTTLLVLQEVPGVVVTPERSHSGLYHFAILLPTRKDLGVTLRHLVDKGVAIGQADHLVSEALYLSDPDQNGIEIYRDRPRSEWNLNSDGTVRMASDPIDWHGLLAEAGNENWRGLPLGTTMGHVHFHVGDMAKARGFYCDVLGFDIVADWMRMGALFIAAGGYHHHVGLNLWAGVGAPPVSGKGTGIDYFTIVLPDEEELNKLTSSVTEAGYSFEERQDAVYLRDPFGIGVRLLVSRS</sequence>
<evidence type="ECO:0000313" key="4">
    <source>
        <dbReference type="Proteomes" id="UP000245202"/>
    </source>
</evidence>
<dbReference type="SUPFAM" id="SSF54593">
    <property type="entry name" value="Glyoxalase/Bleomycin resistance protein/Dihydroxybiphenyl dioxygenase"/>
    <property type="match status" value="2"/>
</dbReference>
<name>A0A2R5EVR1_9BACL</name>
<feature type="domain" description="VOC" evidence="2">
    <location>
        <begin position="171"/>
        <end position="289"/>
    </location>
</feature>
<accession>A0A2R5EVR1</accession>
<proteinExistence type="predicted"/>
<dbReference type="InterPro" id="IPR029068">
    <property type="entry name" value="Glyas_Bleomycin-R_OHBP_Dase"/>
</dbReference>
<dbReference type="AlphaFoldDB" id="A0A2R5EVR1"/>
<dbReference type="InterPro" id="IPR018146">
    <property type="entry name" value="Glyoxalase_1_CS"/>
</dbReference>
<dbReference type="InterPro" id="IPR004360">
    <property type="entry name" value="Glyas_Fos-R_dOase_dom"/>
</dbReference>
<comment type="caution">
    <text evidence="3">The sequence shown here is derived from an EMBL/GenBank/DDBJ whole genome shotgun (WGS) entry which is preliminary data.</text>
</comment>
<dbReference type="Pfam" id="PF00903">
    <property type="entry name" value="Glyoxalase"/>
    <property type="match status" value="2"/>
</dbReference>
<keyword evidence="4" id="KW-1185">Reference proteome</keyword>
<dbReference type="Gene3D" id="3.10.180.10">
    <property type="entry name" value="2,3-Dihydroxybiphenyl 1,2-Dioxygenase, domain 1"/>
    <property type="match status" value="2"/>
</dbReference>
<reference evidence="3 4" key="1">
    <citation type="submission" date="2017-08" db="EMBL/GenBank/DDBJ databases">
        <title>Substantial Increase in Enzyme Production by Combined Drug-Resistance Mutations in Paenibacillus agaridevorans.</title>
        <authorList>
            <person name="Tanaka Y."/>
            <person name="Funane K."/>
            <person name="Hosaka T."/>
            <person name="Shiwa Y."/>
            <person name="Fujita N."/>
            <person name="Miyazaki T."/>
            <person name="Yoshikawa H."/>
            <person name="Murakami K."/>
            <person name="Kasahara K."/>
            <person name="Inaoka T."/>
            <person name="Hiraga Y."/>
            <person name="Ochi K."/>
        </authorList>
    </citation>
    <scope>NUCLEOTIDE SEQUENCE [LARGE SCALE GENOMIC DNA]</scope>
    <source>
        <strain evidence="3 4">T-3040</strain>
    </source>
</reference>